<dbReference type="PANTHER" id="PTHR43286">
    <property type="entry name" value="ENDONUCLEASE III-LIKE PROTEIN 1"/>
    <property type="match status" value="1"/>
</dbReference>
<dbReference type="PIRSF" id="PIRSF001435">
    <property type="entry name" value="Nth"/>
    <property type="match status" value="1"/>
</dbReference>
<protein>
    <submittedName>
        <fullName evidence="7">DNA lyase</fullName>
    </submittedName>
</protein>
<dbReference type="AlphaFoldDB" id="A0A2S6NL56"/>
<dbReference type="Gene3D" id="1.10.340.30">
    <property type="entry name" value="Hypothetical protein, domain 2"/>
    <property type="match status" value="1"/>
</dbReference>
<dbReference type="EMBL" id="NHRY01000067">
    <property type="protein sequence ID" value="PPQ35807.1"/>
    <property type="molecule type" value="Genomic_DNA"/>
</dbReference>
<name>A0A2S6NL56_RHOGL</name>
<dbReference type="CDD" id="cd00056">
    <property type="entry name" value="ENDO3c"/>
    <property type="match status" value="1"/>
</dbReference>
<organism evidence="7 8">
    <name type="scientific">Rhodopila globiformis</name>
    <name type="common">Rhodopseudomonas globiformis</name>
    <dbReference type="NCBI Taxonomy" id="1071"/>
    <lineage>
        <taxon>Bacteria</taxon>
        <taxon>Pseudomonadati</taxon>
        <taxon>Pseudomonadota</taxon>
        <taxon>Alphaproteobacteria</taxon>
        <taxon>Acetobacterales</taxon>
        <taxon>Acetobacteraceae</taxon>
        <taxon>Rhodopila</taxon>
    </lineage>
</organism>
<evidence type="ECO:0000313" key="7">
    <source>
        <dbReference type="EMBL" id="PPQ35807.1"/>
    </source>
</evidence>
<keyword evidence="1" id="KW-0227">DNA damage</keyword>
<gene>
    <name evidence="7" type="ORF">CCS01_06470</name>
</gene>
<comment type="caution">
    <text evidence="7">The sequence shown here is derived from an EMBL/GenBank/DDBJ whole genome shotgun (WGS) entry which is preliminary data.</text>
</comment>
<sequence length="221" mass="24667">MRKEPFDFDEAFRRLRIAVTDLPKAAMFELRDRGHASVFEQLVASLVSGRTRDETTVPVCLRLFAAARTPEAMASLDEPTLVRLLHGVTFPEPKARDIRALSQRIENEFAGVPPDTPEGLMTFRGVGPKIAALALGVALGRPLIAVDVHVHRVANRWGIVAVSTPERTQAALQAVLPERYWIEINERLVPFGKHVCTRERPHCTRCPLLPMCRQIGVGTHR</sequence>
<keyword evidence="2" id="KW-0378">Hydrolase</keyword>
<accession>A0A2S6NL56</accession>
<dbReference type="Proteomes" id="UP000239724">
    <property type="component" value="Unassembled WGS sequence"/>
</dbReference>
<evidence type="ECO:0000313" key="8">
    <source>
        <dbReference type="Proteomes" id="UP000239724"/>
    </source>
</evidence>
<evidence type="ECO:0000259" key="6">
    <source>
        <dbReference type="SMART" id="SM00478"/>
    </source>
</evidence>
<dbReference type="GO" id="GO:0006285">
    <property type="term" value="P:base-excision repair, AP site formation"/>
    <property type="evidence" value="ECO:0007669"/>
    <property type="project" value="TreeGrafter"/>
</dbReference>
<keyword evidence="4 7" id="KW-0456">Lyase</keyword>
<dbReference type="PANTHER" id="PTHR43286:SF1">
    <property type="entry name" value="ENDONUCLEASE III-LIKE PROTEIN 1"/>
    <property type="match status" value="1"/>
</dbReference>
<dbReference type="SMART" id="SM00478">
    <property type="entry name" value="ENDO3c"/>
    <property type="match status" value="1"/>
</dbReference>
<dbReference type="SUPFAM" id="SSF48150">
    <property type="entry name" value="DNA-glycosylase"/>
    <property type="match status" value="1"/>
</dbReference>
<dbReference type="GO" id="GO:0016829">
    <property type="term" value="F:lyase activity"/>
    <property type="evidence" value="ECO:0007669"/>
    <property type="project" value="UniProtKB-KW"/>
</dbReference>
<dbReference type="InterPro" id="IPR011257">
    <property type="entry name" value="DNA_glycosylase"/>
</dbReference>
<feature type="domain" description="HhH-GPD" evidence="6">
    <location>
        <begin position="47"/>
        <end position="194"/>
    </location>
</feature>
<evidence type="ECO:0000256" key="5">
    <source>
        <dbReference type="ARBA" id="ARBA00023295"/>
    </source>
</evidence>
<dbReference type="GO" id="GO:0006289">
    <property type="term" value="P:nucleotide-excision repair"/>
    <property type="evidence" value="ECO:0007669"/>
    <property type="project" value="TreeGrafter"/>
</dbReference>
<dbReference type="OrthoDB" id="9800977at2"/>
<dbReference type="Gene3D" id="1.10.1670.10">
    <property type="entry name" value="Helix-hairpin-Helix base-excision DNA repair enzymes (C-terminal)"/>
    <property type="match status" value="1"/>
</dbReference>
<dbReference type="InterPro" id="IPR003265">
    <property type="entry name" value="HhH-GPD_domain"/>
</dbReference>
<dbReference type="Pfam" id="PF00730">
    <property type="entry name" value="HhH-GPD"/>
    <property type="match status" value="1"/>
</dbReference>
<evidence type="ECO:0000256" key="4">
    <source>
        <dbReference type="ARBA" id="ARBA00023239"/>
    </source>
</evidence>
<dbReference type="InterPro" id="IPR023170">
    <property type="entry name" value="HhH_base_excis_C"/>
</dbReference>
<keyword evidence="8" id="KW-1185">Reference proteome</keyword>
<evidence type="ECO:0000256" key="3">
    <source>
        <dbReference type="ARBA" id="ARBA00023204"/>
    </source>
</evidence>
<keyword evidence="5" id="KW-0326">Glycosidase</keyword>
<dbReference type="GO" id="GO:0003906">
    <property type="term" value="F:DNA-(apurinic or apyrimidinic site) endonuclease activity"/>
    <property type="evidence" value="ECO:0007669"/>
    <property type="project" value="TreeGrafter"/>
</dbReference>
<reference evidence="7 8" key="1">
    <citation type="journal article" date="2018" name="Arch. Microbiol.">
        <title>New insights into the metabolic potential of the phototrophic purple bacterium Rhodopila globiformis DSM 161(T) from its draft genome sequence and evidence for a vanadium-dependent nitrogenase.</title>
        <authorList>
            <person name="Imhoff J.F."/>
            <person name="Rahn T."/>
            <person name="Kunzel S."/>
            <person name="Neulinger S.C."/>
        </authorList>
    </citation>
    <scope>NUCLEOTIDE SEQUENCE [LARGE SCALE GENOMIC DNA]</scope>
    <source>
        <strain evidence="7 8">DSM 161</strain>
    </source>
</reference>
<keyword evidence="3" id="KW-0234">DNA repair</keyword>
<evidence type="ECO:0000256" key="2">
    <source>
        <dbReference type="ARBA" id="ARBA00022801"/>
    </source>
</evidence>
<dbReference type="GO" id="GO:0000703">
    <property type="term" value="F:oxidized pyrimidine nucleobase lesion DNA N-glycosylase activity"/>
    <property type="evidence" value="ECO:0007669"/>
    <property type="project" value="TreeGrafter"/>
</dbReference>
<proteinExistence type="predicted"/>
<evidence type="ECO:0000256" key="1">
    <source>
        <dbReference type="ARBA" id="ARBA00022763"/>
    </source>
</evidence>